<evidence type="ECO:0000256" key="1">
    <source>
        <dbReference type="SAM" id="MobiDB-lite"/>
    </source>
</evidence>
<keyword evidence="3" id="KW-1185">Reference proteome</keyword>
<protein>
    <submittedName>
        <fullName evidence="2">Uncharacterized protein</fullName>
    </submittedName>
</protein>
<evidence type="ECO:0000313" key="3">
    <source>
        <dbReference type="Proteomes" id="UP000217301"/>
    </source>
</evidence>
<feature type="region of interest" description="Disordered" evidence="1">
    <location>
        <begin position="54"/>
        <end position="93"/>
    </location>
</feature>
<sequence>MLSFSVIRIYFTNIRHFSKPQKILIKKVLPANFIERRQSVKEITCDLIQVAQAGASRTGRDGSDGIAPDPSKGGQSGKEINGRCGNNGRGGSGGRSIVFIFHKASEGSQLGM</sequence>
<reference evidence="3" key="1">
    <citation type="submission" date="2017-06" db="EMBL/GenBank/DDBJ databases">
        <title>Capnocytophaga spp. assemblies.</title>
        <authorList>
            <person name="Gulvik C.A."/>
        </authorList>
    </citation>
    <scope>NUCLEOTIDE SEQUENCE [LARGE SCALE GENOMIC DNA]</scope>
    <source>
        <strain evidence="3">KC1668</strain>
    </source>
</reference>
<accession>A0ABN5BEB1</accession>
<name>A0ABN5BEB1_CAPSP</name>
<gene>
    <name evidence="2" type="ORF">CGC55_00020</name>
</gene>
<organism evidence="2 3">
    <name type="scientific">Capnocytophaga sputigena</name>
    <dbReference type="NCBI Taxonomy" id="1019"/>
    <lineage>
        <taxon>Bacteria</taxon>
        <taxon>Pseudomonadati</taxon>
        <taxon>Bacteroidota</taxon>
        <taxon>Flavobacteriia</taxon>
        <taxon>Flavobacteriales</taxon>
        <taxon>Flavobacteriaceae</taxon>
        <taxon>Capnocytophaga</taxon>
    </lineage>
</organism>
<proteinExistence type="predicted"/>
<dbReference type="Proteomes" id="UP000217301">
    <property type="component" value="Chromosome"/>
</dbReference>
<dbReference type="EMBL" id="CP022385">
    <property type="protein sequence ID" value="ATA82988.1"/>
    <property type="molecule type" value="Genomic_DNA"/>
</dbReference>
<evidence type="ECO:0000313" key="2">
    <source>
        <dbReference type="EMBL" id="ATA82988.1"/>
    </source>
</evidence>